<feature type="region of interest" description="Disordered" evidence="7">
    <location>
        <begin position="1"/>
        <end position="55"/>
    </location>
</feature>
<keyword evidence="10" id="KW-1185">Reference proteome</keyword>
<evidence type="ECO:0000313" key="9">
    <source>
        <dbReference type="EnsemblMetazoa" id="AFAF009193-PA"/>
    </source>
</evidence>
<reference evidence="9" key="2">
    <citation type="submission" date="2020-05" db="UniProtKB">
        <authorList>
            <consortium name="EnsemblMetazoa"/>
        </authorList>
    </citation>
    <scope>IDENTIFICATION</scope>
    <source>
        <strain evidence="9">FAR1</strain>
    </source>
</reference>
<keyword evidence="5" id="KW-0418">Kinase</keyword>
<evidence type="ECO:0000313" key="10">
    <source>
        <dbReference type="Proteomes" id="UP000075886"/>
    </source>
</evidence>
<keyword evidence="2" id="KW-0723">Serine/threonine-protein kinase</keyword>
<proteinExistence type="predicted"/>
<keyword evidence="3" id="KW-0808">Transferase</keyword>
<dbReference type="VEuPathDB" id="VectorBase:AFAF009193"/>
<keyword evidence="6" id="KW-0067">ATP-binding</keyword>
<dbReference type="GO" id="GO:0005524">
    <property type="term" value="F:ATP binding"/>
    <property type="evidence" value="ECO:0007669"/>
    <property type="project" value="UniProtKB-KW"/>
</dbReference>
<evidence type="ECO:0000259" key="8">
    <source>
        <dbReference type="PROSITE" id="PS50011"/>
    </source>
</evidence>
<dbReference type="Pfam" id="PF00069">
    <property type="entry name" value="Pkinase"/>
    <property type="match status" value="2"/>
</dbReference>
<keyword evidence="4" id="KW-0547">Nucleotide-binding</keyword>
<dbReference type="SUPFAM" id="SSF56112">
    <property type="entry name" value="Protein kinase-like (PK-like)"/>
    <property type="match status" value="1"/>
</dbReference>
<evidence type="ECO:0000256" key="6">
    <source>
        <dbReference type="ARBA" id="ARBA00022840"/>
    </source>
</evidence>
<reference evidence="10" key="1">
    <citation type="submission" date="2014-01" db="EMBL/GenBank/DDBJ databases">
        <title>The Genome Sequence of Anopheles farauti FAR1 (V2).</title>
        <authorList>
            <consortium name="The Broad Institute Genomics Platform"/>
            <person name="Neafsey D.E."/>
            <person name="Besansky N."/>
            <person name="Howell P."/>
            <person name="Walton C."/>
            <person name="Young S.K."/>
            <person name="Zeng Q."/>
            <person name="Gargeya S."/>
            <person name="Fitzgerald M."/>
            <person name="Haas B."/>
            <person name="Abouelleil A."/>
            <person name="Allen A.W."/>
            <person name="Alvarado L."/>
            <person name="Arachchi H.M."/>
            <person name="Berlin A.M."/>
            <person name="Chapman S.B."/>
            <person name="Gainer-Dewar J."/>
            <person name="Goldberg J."/>
            <person name="Griggs A."/>
            <person name="Gujja S."/>
            <person name="Hansen M."/>
            <person name="Howarth C."/>
            <person name="Imamovic A."/>
            <person name="Ireland A."/>
            <person name="Larimer J."/>
            <person name="McCowan C."/>
            <person name="Murphy C."/>
            <person name="Pearson M."/>
            <person name="Poon T.W."/>
            <person name="Priest M."/>
            <person name="Roberts A."/>
            <person name="Saif S."/>
            <person name="Shea T."/>
            <person name="Sisk P."/>
            <person name="Sykes S."/>
            <person name="Wortman J."/>
            <person name="Nusbaum C."/>
            <person name="Birren B."/>
        </authorList>
    </citation>
    <scope>NUCLEOTIDE SEQUENCE [LARGE SCALE GENOMIC DNA]</scope>
    <source>
        <strain evidence="10">FAR1</strain>
    </source>
</reference>
<organism evidence="9 10">
    <name type="scientific">Anopheles farauti</name>
    <dbReference type="NCBI Taxonomy" id="69004"/>
    <lineage>
        <taxon>Eukaryota</taxon>
        <taxon>Metazoa</taxon>
        <taxon>Ecdysozoa</taxon>
        <taxon>Arthropoda</taxon>
        <taxon>Hexapoda</taxon>
        <taxon>Insecta</taxon>
        <taxon>Pterygota</taxon>
        <taxon>Neoptera</taxon>
        <taxon>Endopterygota</taxon>
        <taxon>Diptera</taxon>
        <taxon>Nematocera</taxon>
        <taxon>Culicoidea</taxon>
        <taxon>Culicidae</taxon>
        <taxon>Anophelinae</taxon>
        <taxon>Anopheles</taxon>
    </lineage>
</organism>
<feature type="compositionally biased region" description="Polar residues" evidence="7">
    <location>
        <begin position="1"/>
        <end position="11"/>
    </location>
</feature>
<dbReference type="Gene3D" id="1.10.510.10">
    <property type="entry name" value="Transferase(Phosphotransferase) domain 1"/>
    <property type="match status" value="2"/>
</dbReference>
<dbReference type="PANTHER" id="PTHR44167">
    <property type="entry name" value="OVARIAN-SPECIFIC SERINE/THREONINE-PROTEIN KINASE LOK-RELATED"/>
    <property type="match status" value="1"/>
</dbReference>
<dbReference type="PROSITE" id="PS50011">
    <property type="entry name" value="PROTEIN_KINASE_DOM"/>
    <property type="match status" value="1"/>
</dbReference>
<feature type="domain" description="Protein kinase" evidence="8">
    <location>
        <begin position="59"/>
        <end position="529"/>
    </location>
</feature>
<dbReference type="AlphaFoldDB" id="A0A182QFK9"/>
<dbReference type="InterPro" id="IPR011009">
    <property type="entry name" value="Kinase-like_dom_sf"/>
</dbReference>
<dbReference type="Gene3D" id="3.30.200.20">
    <property type="entry name" value="Phosphorylase Kinase, domain 1"/>
    <property type="match status" value="1"/>
</dbReference>
<dbReference type="EnsemblMetazoa" id="AFAF009193-RA">
    <property type="protein sequence ID" value="AFAF009193-PA"/>
    <property type="gene ID" value="AFAF009193"/>
</dbReference>
<evidence type="ECO:0000256" key="3">
    <source>
        <dbReference type="ARBA" id="ARBA00022679"/>
    </source>
</evidence>
<dbReference type="EC" id="2.7.11.1" evidence="1"/>
<dbReference type="GO" id="GO:0005634">
    <property type="term" value="C:nucleus"/>
    <property type="evidence" value="ECO:0007669"/>
    <property type="project" value="TreeGrafter"/>
</dbReference>
<evidence type="ECO:0000256" key="1">
    <source>
        <dbReference type="ARBA" id="ARBA00012513"/>
    </source>
</evidence>
<sequence length="533" mass="59383">MDHAQQDQQSRMVCDEDEEKREVKMQSEEVAAISSSRKKDGATDTQKQEQTLTSNGGKYVLHGKIDRGTFSTVMLASLASEQHLAKNLKKWFAIKMITPTSHPARVKFEAWCLKRMGGRNNVISTLGGFRENDKVGLVMPFIQHEPFHRYCFKLGPAEVQRYLQELLIALDWVHQHGVIHRDVKPGNFLRNSANGGSYMLVDFGLAQEMKESALRQDMEGCLAKTKVGDAVATTATAAVPCTDATLDDQVVPQQSSVTAVRKPLKLSNSMKTDLTDVPLACQIKTTADTIGKHLQPKYRSSARARSPYANYLKRGALGGACCNCCGRPQVCCNCLVKPEMNAPRAGTPGYRAPEVLMRYPHQTTAIDVWAAGIIFLSLLSKVYPFFTNSDDSISLAEIIEVFGYERLDNTARALDRMLLIDKKTTQGAIQPLSLRSLCQHFRQIYVDKNTKAPVEPTAGGSSPRTECGEQSFDSCSNCYIPLHKCVCLVRDRNKRDEYGPDAYDLLGRLLEPNPHLRITAAEALQHPYFQVQY</sequence>
<evidence type="ECO:0000256" key="2">
    <source>
        <dbReference type="ARBA" id="ARBA00022527"/>
    </source>
</evidence>
<name>A0A182QFK9_9DIPT</name>
<dbReference type="GO" id="GO:0004674">
    <property type="term" value="F:protein serine/threonine kinase activity"/>
    <property type="evidence" value="ECO:0007669"/>
    <property type="project" value="UniProtKB-KW"/>
</dbReference>
<protein>
    <recommendedName>
        <fullName evidence="1">non-specific serine/threonine protein kinase</fullName>
        <ecNumber evidence="1">2.7.11.1</ecNumber>
    </recommendedName>
</protein>
<evidence type="ECO:0000256" key="7">
    <source>
        <dbReference type="SAM" id="MobiDB-lite"/>
    </source>
</evidence>
<feature type="compositionally biased region" description="Polar residues" evidence="7">
    <location>
        <begin position="43"/>
        <end position="55"/>
    </location>
</feature>
<accession>A0A182QFK9</accession>
<dbReference type="PANTHER" id="PTHR44167:SF23">
    <property type="entry name" value="CDC7 KINASE, ISOFORM A-RELATED"/>
    <property type="match status" value="1"/>
</dbReference>
<dbReference type="InterPro" id="IPR000719">
    <property type="entry name" value="Prot_kinase_dom"/>
</dbReference>
<dbReference type="CDD" id="cd14019">
    <property type="entry name" value="STKc_Cdc7"/>
    <property type="match status" value="1"/>
</dbReference>
<dbReference type="Proteomes" id="UP000075886">
    <property type="component" value="Unassembled WGS sequence"/>
</dbReference>
<dbReference type="GO" id="GO:0044773">
    <property type="term" value="P:mitotic DNA damage checkpoint signaling"/>
    <property type="evidence" value="ECO:0007669"/>
    <property type="project" value="TreeGrafter"/>
</dbReference>
<dbReference type="SMART" id="SM00220">
    <property type="entry name" value="S_TKc"/>
    <property type="match status" value="1"/>
</dbReference>
<evidence type="ECO:0000256" key="4">
    <source>
        <dbReference type="ARBA" id="ARBA00022741"/>
    </source>
</evidence>
<dbReference type="EMBL" id="AXCN02000277">
    <property type="status" value="NOT_ANNOTATED_CDS"/>
    <property type="molecule type" value="Genomic_DNA"/>
</dbReference>
<dbReference type="STRING" id="69004.A0A182QFK9"/>
<evidence type="ECO:0000256" key="5">
    <source>
        <dbReference type="ARBA" id="ARBA00022777"/>
    </source>
</evidence>